<dbReference type="AlphaFoldDB" id="A0A1I6RJ68"/>
<name>A0A1I6RJ68_9RHOB</name>
<dbReference type="SUPFAM" id="SSF51261">
    <property type="entry name" value="Duplicated hybrid motif"/>
    <property type="match status" value="1"/>
</dbReference>
<proteinExistence type="predicted"/>
<accession>A0A1I6RJ68</accession>
<dbReference type="PANTHER" id="PTHR21666">
    <property type="entry name" value="PEPTIDASE-RELATED"/>
    <property type="match status" value="1"/>
</dbReference>
<gene>
    <name evidence="4" type="ORF">SAMN04488040_1280</name>
</gene>
<evidence type="ECO:0000259" key="3">
    <source>
        <dbReference type="Pfam" id="PF01551"/>
    </source>
</evidence>
<dbReference type="RefSeq" id="WP_093915534.1">
    <property type="nucleotide sequence ID" value="NZ_FPAJ01000002.1"/>
</dbReference>
<feature type="signal peptide" evidence="2">
    <location>
        <begin position="1"/>
        <end position="20"/>
    </location>
</feature>
<dbReference type="Gene3D" id="2.70.70.10">
    <property type="entry name" value="Glucose Permease (Domain IIA)"/>
    <property type="match status" value="1"/>
</dbReference>
<dbReference type="OrthoDB" id="5489603at2"/>
<dbReference type="Proteomes" id="UP000199239">
    <property type="component" value="Unassembled WGS sequence"/>
</dbReference>
<dbReference type="InterPro" id="IPR050570">
    <property type="entry name" value="Cell_wall_metabolism_enzyme"/>
</dbReference>
<feature type="chain" id="PRO_5011601870" evidence="2">
    <location>
        <begin position="21"/>
        <end position="323"/>
    </location>
</feature>
<dbReference type="Pfam" id="PF01551">
    <property type="entry name" value="Peptidase_M23"/>
    <property type="match status" value="1"/>
</dbReference>
<dbReference type="PANTHER" id="PTHR21666:SF289">
    <property type="entry name" value="L-ALA--D-GLU ENDOPEPTIDASE"/>
    <property type="match status" value="1"/>
</dbReference>
<dbReference type="InterPro" id="IPR016047">
    <property type="entry name" value="M23ase_b-sheet_dom"/>
</dbReference>
<protein>
    <submittedName>
        <fullName evidence="4">Peptidase family M23</fullName>
    </submittedName>
</protein>
<keyword evidence="1 2" id="KW-0732">Signal</keyword>
<dbReference type="EMBL" id="FPAJ01000002">
    <property type="protein sequence ID" value="SFS64752.1"/>
    <property type="molecule type" value="Genomic_DNA"/>
</dbReference>
<dbReference type="STRING" id="394264.SAMN04488040_1280"/>
<organism evidence="4 5">
    <name type="scientific">Sulfitobacter marinus</name>
    <dbReference type="NCBI Taxonomy" id="394264"/>
    <lineage>
        <taxon>Bacteria</taxon>
        <taxon>Pseudomonadati</taxon>
        <taxon>Pseudomonadota</taxon>
        <taxon>Alphaproteobacteria</taxon>
        <taxon>Rhodobacterales</taxon>
        <taxon>Roseobacteraceae</taxon>
        <taxon>Sulfitobacter</taxon>
    </lineage>
</organism>
<evidence type="ECO:0000313" key="4">
    <source>
        <dbReference type="EMBL" id="SFS64752.1"/>
    </source>
</evidence>
<dbReference type="CDD" id="cd12797">
    <property type="entry name" value="M23_peptidase"/>
    <property type="match status" value="1"/>
</dbReference>
<evidence type="ECO:0000313" key="5">
    <source>
        <dbReference type="Proteomes" id="UP000199239"/>
    </source>
</evidence>
<keyword evidence="5" id="KW-1185">Reference proteome</keyword>
<dbReference type="GO" id="GO:0004222">
    <property type="term" value="F:metalloendopeptidase activity"/>
    <property type="evidence" value="ECO:0007669"/>
    <property type="project" value="TreeGrafter"/>
</dbReference>
<evidence type="ECO:0000256" key="1">
    <source>
        <dbReference type="ARBA" id="ARBA00022729"/>
    </source>
</evidence>
<feature type="domain" description="M23ase beta-sheet core" evidence="3">
    <location>
        <begin position="63"/>
        <end position="181"/>
    </location>
</feature>
<sequence>MKRTGTALCLALAFASPALAEAFLLSPPIDCDLTGDCYIQQYVDSDPSPEASDFTCSTLSYDGHKGTDFALSSRSDMARNIRVLASAAGRVKGVRDGMDDVQYFTAQSGKIAGRECGNGVVIDHGNGWETQYCHLKKGSVIVKPGQKLWQGQELGFVGHSGKAAFPHLHFSVRKDGKVVDPFDPDGVTTCATPGDSNLWQDRPEYRPGGLIDAGFAQAIPKFDDIKAGTVDLQTLPADAPALVIWGYLFGSQPGDVMKLSITGPQGLVIADDVTLTKTQAQSFRAIGKKRRTKPWPTGRYDGVVILTRGADVLSRQAMTLAVR</sequence>
<reference evidence="5" key="1">
    <citation type="submission" date="2016-10" db="EMBL/GenBank/DDBJ databases">
        <authorList>
            <person name="Varghese N."/>
            <person name="Submissions S."/>
        </authorList>
    </citation>
    <scope>NUCLEOTIDE SEQUENCE [LARGE SCALE GENOMIC DNA]</scope>
    <source>
        <strain evidence="5">DSM 23422</strain>
    </source>
</reference>
<evidence type="ECO:0000256" key="2">
    <source>
        <dbReference type="SAM" id="SignalP"/>
    </source>
</evidence>
<dbReference type="InterPro" id="IPR011055">
    <property type="entry name" value="Dup_hybrid_motif"/>
</dbReference>